<keyword evidence="2" id="KW-1133">Transmembrane helix</keyword>
<dbReference type="Pfam" id="PF14421">
    <property type="entry name" value="LmjF365940-deam"/>
    <property type="match status" value="1"/>
</dbReference>
<dbReference type="EMBL" id="JALLPJ020000294">
    <property type="protein sequence ID" value="KAL3796464.1"/>
    <property type="molecule type" value="Genomic_DNA"/>
</dbReference>
<name>A0ABD3Q7L0_9STRA</name>
<accession>A0ABD3Q7L0</accession>
<reference evidence="3 4" key="1">
    <citation type="submission" date="2024-10" db="EMBL/GenBank/DDBJ databases">
        <title>Updated reference genomes for cyclostephanoid diatoms.</title>
        <authorList>
            <person name="Roberts W.R."/>
            <person name="Alverson A.J."/>
        </authorList>
    </citation>
    <scope>NUCLEOTIDE SEQUENCE [LARGE SCALE GENOMIC DNA]</scope>
    <source>
        <strain evidence="3 4">AJA010-31</strain>
    </source>
</reference>
<dbReference type="Gene3D" id="3.40.140.10">
    <property type="entry name" value="Cytidine Deaminase, domain 2"/>
    <property type="match status" value="1"/>
</dbReference>
<dbReference type="Proteomes" id="UP001530400">
    <property type="component" value="Unassembled WGS sequence"/>
</dbReference>
<evidence type="ECO:0000256" key="1">
    <source>
        <dbReference type="SAM" id="MobiDB-lite"/>
    </source>
</evidence>
<feature type="compositionally biased region" description="Basic and acidic residues" evidence="1">
    <location>
        <begin position="194"/>
        <end position="206"/>
    </location>
</feature>
<feature type="region of interest" description="Disordered" evidence="1">
    <location>
        <begin position="258"/>
        <end position="284"/>
    </location>
</feature>
<dbReference type="InterPro" id="IPR032723">
    <property type="entry name" value="Deaminase_LmjF365940"/>
</dbReference>
<protein>
    <submittedName>
        <fullName evidence="3">Uncharacterized protein</fullName>
    </submittedName>
</protein>
<feature type="compositionally biased region" description="Polar residues" evidence="1">
    <location>
        <begin position="260"/>
        <end position="276"/>
    </location>
</feature>
<comment type="caution">
    <text evidence="3">The sequence shown here is derived from an EMBL/GenBank/DDBJ whole genome shotgun (WGS) entry which is preliminary data.</text>
</comment>
<evidence type="ECO:0000256" key="2">
    <source>
        <dbReference type="SAM" id="Phobius"/>
    </source>
</evidence>
<dbReference type="CDD" id="cd01283">
    <property type="entry name" value="cytidine_deaminase"/>
    <property type="match status" value="1"/>
</dbReference>
<keyword evidence="2" id="KW-0472">Membrane</keyword>
<dbReference type="SUPFAM" id="SSF53927">
    <property type="entry name" value="Cytidine deaminase-like"/>
    <property type="match status" value="1"/>
</dbReference>
<evidence type="ECO:0000313" key="4">
    <source>
        <dbReference type="Proteomes" id="UP001530400"/>
    </source>
</evidence>
<dbReference type="AlphaFoldDB" id="A0ABD3Q7L0"/>
<feature type="region of interest" description="Disordered" evidence="1">
    <location>
        <begin position="176"/>
        <end position="213"/>
    </location>
</feature>
<feature type="region of interest" description="Disordered" evidence="1">
    <location>
        <begin position="827"/>
        <end position="846"/>
    </location>
</feature>
<gene>
    <name evidence="3" type="ORF">ACHAWO_011336</name>
</gene>
<feature type="transmembrane region" description="Helical" evidence="2">
    <location>
        <begin position="88"/>
        <end position="108"/>
    </location>
</feature>
<dbReference type="InterPro" id="IPR016193">
    <property type="entry name" value="Cytidine_deaminase-like"/>
</dbReference>
<organism evidence="3 4">
    <name type="scientific">Cyclotella atomus</name>
    <dbReference type="NCBI Taxonomy" id="382360"/>
    <lineage>
        <taxon>Eukaryota</taxon>
        <taxon>Sar</taxon>
        <taxon>Stramenopiles</taxon>
        <taxon>Ochrophyta</taxon>
        <taxon>Bacillariophyta</taxon>
        <taxon>Coscinodiscophyceae</taxon>
        <taxon>Thalassiosirophycidae</taxon>
        <taxon>Stephanodiscales</taxon>
        <taxon>Stephanodiscaceae</taxon>
        <taxon>Cyclotella</taxon>
    </lineage>
</organism>
<keyword evidence="4" id="KW-1185">Reference proteome</keyword>
<feature type="compositionally biased region" description="Pro residues" evidence="1">
    <location>
        <begin position="183"/>
        <end position="193"/>
    </location>
</feature>
<proteinExistence type="predicted"/>
<evidence type="ECO:0000313" key="3">
    <source>
        <dbReference type="EMBL" id="KAL3796464.1"/>
    </source>
</evidence>
<keyword evidence="2" id="KW-0812">Transmembrane</keyword>
<feature type="transmembrane region" description="Helical" evidence="2">
    <location>
        <begin position="883"/>
        <end position="903"/>
    </location>
</feature>
<sequence length="907" mass="102095">MNSFYNDSSRIVLLGLVLEFSRYVTRQALQNFSPAFDKKRLTEDSEQCRCEYGKVGLAHDKCEQCERIRLNQCSLSERLVGRIKHFSLVYRYIALGSWLFLSPTILLLCSSKMNSPTNSIASAGSTYLSSVFTSVGVVLCLYPEIISSSQSRDVDATTTSDEYENQIALDVTAKQSNLHTHTPPKPQLPPLPIPRKDPEEEYRLRSDSLLSQNTEISTQAQKQYLEMLVHNVSHTDLILGLSDDEADKAGLFNLEPRLSIDSSHTTPRSKNPPTNGSDEDNHPDEEKYILCRPRFSAFDMFSRRVKTELLRCGLSNPIISYPRYERIWHERSNATPRYTLATPRPGDESMLPVGFNLEKTSMPTRDEAEEDELLVSVNDMPSLRVRGRDISKINPVLLGDSPRRVSVMSPGPTVTHSEAKVMESLRINAVFFPLMSTLLPRWLGQIADKYGLGKSSTNVKKVIVLVSGVGSPRNWTHSISGNSTQICSDLMEMFIRELYPDVAVIKIHSQTNIFRYDENISFATQELMPCIDSYRDAHARSEPYPDEVKSNHRITDRKPFNPDWRQTVSIAYSFADGSAARTHAIQSALRPYRPTYFHFWQLKTFWHAGKVTTEDIEVHSFEEMETVPAIAVDMTSGMVQKVINEMKTFREDFLETLNGEGKSDLATFWLRKSKKPVLAVLLVQKKNGEQVMYRGTNMEVSMPTGSLCAERNAIGTALADDPSLKREDLLMVAVLAAQLPPSPPPGSQNHPYCRPAGEGMDLMIEVSEKLQMQPRDEVHRSTSIASIAEANDDWEMDIMSPPRNERGSLPEPMKLMDGVSSPILSPSRDDGITQSGTSTPKHHISLYKFADPKSKAKLNRRNSHLSGTSKTKKKLVLAQCSEVSPLFILTLLFNLSLMIVLLLKYRT</sequence>